<evidence type="ECO:0000259" key="20">
    <source>
        <dbReference type="PROSITE" id="PS50894"/>
    </source>
</evidence>
<evidence type="ECO:0000256" key="15">
    <source>
        <dbReference type="PROSITE-ProRule" id="PRU00169"/>
    </source>
</evidence>
<keyword evidence="8 16" id="KW-0812">Transmembrane</keyword>
<keyword evidence="22" id="KW-1185">Reference proteome</keyword>
<dbReference type="Pfam" id="PF05231">
    <property type="entry name" value="MASE1"/>
    <property type="match status" value="1"/>
</dbReference>
<dbReference type="InterPro" id="IPR006189">
    <property type="entry name" value="CHASE_dom"/>
</dbReference>
<dbReference type="Gene3D" id="3.40.50.2300">
    <property type="match status" value="1"/>
</dbReference>
<keyword evidence="10" id="KW-0547">Nucleotide-binding</keyword>
<dbReference type="InterPro" id="IPR036890">
    <property type="entry name" value="HATPase_C_sf"/>
</dbReference>
<dbReference type="SUPFAM" id="SSF47384">
    <property type="entry name" value="Homodimeric domain of signal transducing histidine kinase"/>
    <property type="match status" value="1"/>
</dbReference>
<evidence type="ECO:0000256" key="6">
    <source>
        <dbReference type="ARBA" id="ARBA00022553"/>
    </source>
</evidence>
<evidence type="ECO:0000256" key="16">
    <source>
        <dbReference type="SAM" id="Phobius"/>
    </source>
</evidence>
<comment type="caution">
    <text evidence="21">The sequence shown here is derived from an EMBL/GenBank/DDBJ whole genome shotgun (WGS) entry which is preliminary data.</text>
</comment>
<dbReference type="GO" id="GO:0000155">
    <property type="term" value="F:phosphorelay sensor kinase activity"/>
    <property type="evidence" value="ECO:0007669"/>
    <property type="project" value="InterPro"/>
</dbReference>
<dbReference type="InterPro" id="IPR003661">
    <property type="entry name" value="HisK_dim/P_dom"/>
</dbReference>
<evidence type="ECO:0000259" key="17">
    <source>
        <dbReference type="PROSITE" id="PS50109"/>
    </source>
</evidence>
<dbReference type="InterPro" id="IPR036641">
    <property type="entry name" value="HPT_dom_sf"/>
</dbReference>
<dbReference type="PRINTS" id="PR00344">
    <property type="entry name" value="BCTRLSENSOR"/>
</dbReference>
<dbReference type="Pfam" id="PF00512">
    <property type="entry name" value="HisKA"/>
    <property type="match status" value="1"/>
</dbReference>
<dbReference type="SMART" id="SM00387">
    <property type="entry name" value="HATPase_c"/>
    <property type="match status" value="1"/>
</dbReference>
<feature type="domain" description="HPt" evidence="20">
    <location>
        <begin position="1069"/>
        <end position="1163"/>
    </location>
</feature>
<feature type="modified residue" description="4-aspartylphosphate" evidence="15">
    <location>
        <position position="958"/>
    </location>
</feature>
<dbReference type="Gene3D" id="3.30.565.10">
    <property type="entry name" value="Histidine kinase-like ATPase, C-terminal domain"/>
    <property type="match status" value="1"/>
</dbReference>
<reference evidence="21 22" key="1">
    <citation type="submission" date="2018-07" db="EMBL/GenBank/DDBJ databases">
        <title>Genomic Encyclopedia of Type Strains, Phase III (KMG-III): the genomes of soil and plant-associated and newly described type strains.</title>
        <authorList>
            <person name="Whitman W."/>
        </authorList>
    </citation>
    <scope>NUCLEOTIDE SEQUENCE [LARGE SCALE GENOMIC DNA]</scope>
    <source>
        <strain evidence="21 22">CECT 8488</strain>
    </source>
</reference>
<dbReference type="Gene3D" id="1.20.120.160">
    <property type="entry name" value="HPT domain"/>
    <property type="match status" value="1"/>
</dbReference>
<evidence type="ECO:0000256" key="13">
    <source>
        <dbReference type="ARBA" id="ARBA00023136"/>
    </source>
</evidence>
<dbReference type="InterPro" id="IPR005467">
    <property type="entry name" value="His_kinase_dom"/>
</dbReference>
<evidence type="ECO:0000256" key="1">
    <source>
        <dbReference type="ARBA" id="ARBA00000085"/>
    </source>
</evidence>
<feature type="transmembrane region" description="Helical" evidence="16">
    <location>
        <begin position="137"/>
        <end position="157"/>
    </location>
</feature>
<feature type="domain" description="CHASE" evidence="19">
    <location>
        <begin position="361"/>
        <end position="583"/>
    </location>
</feature>
<evidence type="ECO:0000256" key="4">
    <source>
        <dbReference type="ARBA" id="ARBA00022475"/>
    </source>
</evidence>
<feature type="transmembrane region" description="Helical" evidence="16">
    <location>
        <begin position="67"/>
        <end position="85"/>
    </location>
</feature>
<evidence type="ECO:0000256" key="9">
    <source>
        <dbReference type="ARBA" id="ARBA00022777"/>
    </source>
</evidence>
<keyword evidence="11 16" id="KW-1133">Transmembrane helix</keyword>
<feature type="transmembrane region" description="Helical" evidence="16">
    <location>
        <begin position="256"/>
        <end position="274"/>
    </location>
</feature>
<feature type="domain" description="Response regulatory" evidence="18">
    <location>
        <begin position="909"/>
        <end position="1027"/>
    </location>
</feature>
<dbReference type="InterPro" id="IPR036097">
    <property type="entry name" value="HisK_dim/P_sf"/>
</dbReference>
<feature type="transmembrane region" description="Helical" evidence="16">
    <location>
        <begin position="6"/>
        <end position="28"/>
    </location>
</feature>
<feature type="transmembrane region" description="Helical" evidence="16">
    <location>
        <begin position="97"/>
        <end position="117"/>
    </location>
</feature>
<feature type="transmembrane region" description="Helical" evidence="16">
    <location>
        <begin position="195"/>
        <end position="215"/>
    </location>
</feature>
<evidence type="ECO:0000256" key="10">
    <source>
        <dbReference type="ARBA" id="ARBA00022840"/>
    </source>
</evidence>
<dbReference type="Gene3D" id="1.10.287.130">
    <property type="match status" value="1"/>
</dbReference>
<feature type="domain" description="Histidine kinase" evidence="17">
    <location>
        <begin position="665"/>
        <end position="889"/>
    </location>
</feature>
<keyword evidence="9 21" id="KW-0418">Kinase</keyword>
<dbReference type="CDD" id="cd00082">
    <property type="entry name" value="HisKA"/>
    <property type="match status" value="1"/>
</dbReference>
<dbReference type="SMART" id="SM00388">
    <property type="entry name" value="HisKA"/>
    <property type="match status" value="1"/>
</dbReference>
<dbReference type="SUPFAM" id="SSF55874">
    <property type="entry name" value="ATPase domain of HSP90 chaperone/DNA topoisomerase II/histidine kinase"/>
    <property type="match status" value="1"/>
</dbReference>
<evidence type="ECO:0000256" key="8">
    <source>
        <dbReference type="ARBA" id="ARBA00022692"/>
    </source>
</evidence>
<evidence type="ECO:0000256" key="7">
    <source>
        <dbReference type="ARBA" id="ARBA00022679"/>
    </source>
</evidence>
<feature type="transmembrane region" description="Helical" evidence="16">
    <location>
        <begin position="169"/>
        <end position="189"/>
    </location>
</feature>
<dbReference type="CDD" id="cd17546">
    <property type="entry name" value="REC_hyHK_CKI1_RcsC-like"/>
    <property type="match status" value="1"/>
</dbReference>
<dbReference type="PROSITE" id="PS50109">
    <property type="entry name" value="HIS_KIN"/>
    <property type="match status" value="1"/>
</dbReference>
<dbReference type="EC" id="2.7.13.3" evidence="3"/>
<keyword evidence="4" id="KW-1003">Cell membrane</keyword>
<evidence type="ECO:0000256" key="14">
    <source>
        <dbReference type="PROSITE-ProRule" id="PRU00110"/>
    </source>
</evidence>
<evidence type="ECO:0000259" key="18">
    <source>
        <dbReference type="PROSITE" id="PS50110"/>
    </source>
</evidence>
<evidence type="ECO:0000256" key="2">
    <source>
        <dbReference type="ARBA" id="ARBA00004429"/>
    </source>
</evidence>
<feature type="modified residue" description="Phosphohistidine" evidence="14">
    <location>
        <position position="1108"/>
    </location>
</feature>
<dbReference type="PROSITE" id="PS50110">
    <property type="entry name" value="RESPONSE_REGULATORY"/>
    <property type="match status" value="1"/>
</dbReference>
<keyword evidence="12" id="KW-0902">Two-component regulatory system</keyword>
<dbReference type="InterPro" id="IPR003594">
    <property type="entry name" value="HATPase_dom"/>
</dbReference>
<dbReference type="SMART" id="SM01079">
    <property type="entry name" value="CHASE"/>
    <property type="match status" value="1"/>
</dbReference>
<accession>A0A3D9HPH5</accession>
<comment type="catalytic activity">
    <reaction evidence="1">
        <text>ATP + protein L-histidine = ADP + protein N-phospho-L-histidine.</text>
        <dbReference type="EC" id="2.7.13.3"/>
    </reaction>
</comment>
<protein>
    <recommendedName>
        <fullName evidence="3">histidine kinase</fullName>
        <ecNumber evidence="3">2.7.13.3</ecNumber>
    </recommendedName>
</protein>
<keyword evidence="10" id="KW-0067">ATP-binding</keyword>
<dbReference type="Pfam" id="PF03924">
    <property type="entry name" value="CHASE"/>
    <property type="match status" value="1"/>
</dbReference>
<dbReference type="Pfam" id="PF02518">
    <property type="entry name" value="HATPase_c"/>
    <property type="match status" value="1"/>
</dbReference>
<organism evidence="21 22">
    <name type="scientific">Aestuariispira insulae</name>
    <dbReference type="NCBI Taxonomy" id="1461337"/>
    <lineage>
        <taxon>Bacteria</taxon>
        <taxon>Pseudomonadati</taxon>
        <taxon>Pseudomonadota</taxon>
        <taxon>Alphaproteobacteria</taxon>
        <taxon>Rhodospirillales</taxon>
        <taxon>Kiloniellaceae</taxon>
        <taxon>Aestuariispira</taxon>
    </lineage>
</organism>
<name>A0A3D9HPH5_9PROT</name>
<keyword evidence="7" id="KW-0808">Transferase</keyword>
<keyword evidence="13 16" id="KW-0472">Membrane</keyword>
<dbReference type="FunFam" id="3.30.565.10:FF:000010">
    <property type="entry name" value="Sensor histidine kinase RcsC"/>
    <property type="match status" value="1"/>
</dbReference>
<dbReference type="Proteomes" id="UP000256845">
    <property type="component" value="Unassembled WGS sequence"/>
</dbReference>
<evidence type="ECO:0000256" key="3">
    <source>
        <dbReference type="ARBA" id="ARBA00012438"/>
    </source>
</evidence>
<dbReference type="GO" id="GO:0005886">
    <property type="term" value="C:plasma membrane"/>
    <property type="evidence" value="ECO:0007669"/>
    <property type="project" value="UniProtKB-SubCell"/>
</dbReference>
<evidence type="ECO:0000313" key="22">
    <source>
        <dbReference type="Proteomes" id="UP000256845"/>
    </source>
</evidence>
<gene>
    <name evidence="21" type="ORF">DFP90_103180</name>
</gene>
<proteinExistence type="predicted"/>
<dbReference type="AlphaFoldDB" id="A0A3D9HPH5"/>
<dbReference type="InterPro" id="IPR011006">
    <property type="entry name" value="CheY-like_superfamily"/>
</dbReference>
<dbReference type="SUPFAM" id="SSF47226">
    <property type="entry name" value="Histidine-containing phosphotransfer domain, HPT domain"/>
    <property type="match status" value="1"/>
</dbReference>
<dbReference type="EMBL" id="QRDW01000003">
    <property type="protein sequence ID" value="RED51380.1"/>
    <property type="molecule type" value="Genomic_DNA"/>
</dbReference>
<dbReference type="InterPro" id="IPR001789">
    <property type="entry name" value="Sig_transdc_resp-reg_receiver"/>
</dbReference>
<evidence type="ECO:0000259" key="19">
    <source>
        <dbReference type="PROSITE" id="PS50839"/>
    </source>
</evidence>
<dbReference type="SUPFAM" id="SSF52172">
    <property type="entry name" value="CheY-like"/>
    <property type="match status" value="1"/>
</dbReference>
<evidence type="ECO:0000313" key="21">
    <source>
        <dbReference type="EMBL" id="RED51380.1"/>
    </source>
</evidence>
<dbReference type="Pfam" id="PF01627">
    <property type="entry name" value="Hpt"/>
    <property type="match status" value="1"/>
</dbReference>
<dbReference type="SMART" id="SM00448">
    <property type="entry name" value="REC"/>
    <property type="match status" value="1"/>
</dbReference>
<dbReference type="InterPro" id="IPR042240">
    <property type="entry name" value="CHASE_sf"/>
</dbReference>
<evidence type="ECO:0000256" key="11">
    <source>
        <dbReference type="ARBA" id="ARBA00022989"/>
    </source>
</evidence>
<dbReference type="CDD" id="cd00088">
    <property type="entry name" value="HPT"/>
    <property type="match status" value="1"/>
</dbReference>
<keyword evidence="6 15" id="KW-0597">Phosphoprotein</keyword>
<dbReference type="CDD" id="cd16922">
    <property type="entry name" value="HATPase_EvgS-ArcB-TorS-like"/>
    <property type="match status" value="1"/>
</dbReference>
<feature type="transmembrane region" description="Helical" evidence="16">
    <location>
        <begin position="35"/>
        <end position="55"/>
    </location>
</feature>
<feature type="transmembrane region" description="Helical" evidence="16">
    <location>
        <begin position="222"/>
        <end position="244"/>
    </location>
</feature>
<evidence type="ECO:0000256" key="12">
    <source>
        <dbReference type="ARBA" id="ARBA00023012"/>
    </source>
</evidence>
<dbReference type="InterPro" id="IPR008207">
    <property type="entry name" value="Sig_transdc_His_kin_Hpt_dom"/>
</dbReference>
<keyword evidence="5" id="KW-0997">Cell inner membrane</keyword>
<sequence>MALALAYFAAGYFGLQFPYFGSTVTLIWPPSGIALAALYCWGIRAWPGVALGAFAVNMTTGVPLETVILITIGNSLAAIIGAWVLRRLIDENPLEKLRSLMIFLSLGVVASPLISSLNGAAVVSATLIGNWDGYFSIWWGWWVGDLIGVLLFAPLLILLSEGKGWNRSIVWYAELFFMIAGAVAISVIVHLSDILARQEFLFIFVSLPFALWGALRFGMLGVALANIAVSISAILFLANGLSFFIQGDQQGSLIRFYGYFSLMGVAGLFLATLTEKILDRDSDENEGVSKRVRQVRVMLALGAGALGLSLSIAAATISHDQITKTDKLELHQYQLIVENSLRLHMDQSLVPVYAVKTLFEAQPDVPREMFREMTSPWIDRSPAIQALEWVPVVSADQRAFYEALARESGFPDFQFKEWRDGDLVVAAERKEYRPVYFVVPEKGNEEVVGFDLNSHPARRVAMENALARRGLSMTEPIELIQDTEGIDGILIYLPVWAEEQQTLLGYALGVYRLSTLLETVFHAANLPSGIGFHLVDYNAPVEKRLLFSTDPFDFLSNHKPGMADSQNQVHHQFYLGGRNWTIILESRGPAHGLSWDWQPYAILVIGTILSGSLSFYLLSLTRTEDRIAGLVKERTKMLRAAQLDAETALEQAQQASQAKSEFLAHMSHELRSPLNSILGYAELALKDKETPLKGQVNNYLQTIVSSGKHLAALIGDILDLSKVEAGQLSLESVAFDMRALLAELNSIVSLQARERGNRLEVKIDPRLAQWTEGDPVRIRQILMNLLTNATKFTQKGTILLEVIVLEDEDSVQKLRFCVVDSGIGISRDKQESIFGAFTQADMSTTRQYGGTGLGLAINKFLVEAMDGRIGVESELGVGSSFWFEIQLPKAEALQPNQNNSIEIKPMDAPILVVEDIEINRVMTAKRLEAAGYSIEEACDGKQAVEMASIKRYGAILMDIHMPVMDGIEATRQIRAFQDPDLQSVPIVALTADAASSNVRQYLAVGMNDFCAKPLNMDHLLQVLGQLGTPAELSAEPNRHLVSATLNDGLPEGGEKALDRVVDETRYFSVKEALPDCEDLFIQQTDGIIDTFKDLADREEREALRKEAHALKGVAMNLGFDQLRKICAELESHMKGDVDQHVLSDQISELSAKLDGTLQAIDEIRNRET</sequence>
<dbReference type="PANTHER" id="PTHR43047">
    <property type="entry name" value="TWO-COMPONENT HISTIDINE PROTEIN KINASE"/>
    <property type="match status" value="1"/>
</dbReference>
<dbReference type="InterPro" id="IPR007895">
    <property type="entry name" value="MASE1"/>
</dbReference>
<feature type="transmembrane region" description="Helical" evidence="16">
    <location>
        <begin position="295"/>
        <end position="317"/>
    </location>
</feature>
<dbReference type="PROSITE" id="PS50839">
    <property type="entry name" value="CHASE"/>
    <property type="match status" value="1"/>
</dbReference>
<dbReference type="PROSITE" id="PS50894">
    <property type="entry name" value="HPT"/>
    <property type="match status" value="1"/>
</dbReference>
<comment type="subcellular location">
    <subcellularLocation>
        <location evidence="2">Cell inner membrane</location>
        <topology evidence="2">Multi-pass membrane protein</topology>
    </subcellularLocation>
</comment>
<dbReference type="Gene3D" id="3.30.450.350">
    <property type="entry name" value="CHASE domain"/>
    <property type="match status" value="1"/>
</dbReference>
<evidence type="ECO:0000256" key="5">
    <source>
        <dbReference type="ARBA" id="ARBA00022519"/>
    </source>
</evidence>
<dbReference type="Pfam" id="PF00072">
    <property type="entry name" value="Response_reg"/>
    <property type="match status" value="1"/>
</dbReference>
<dbReference type="InterPro" id="IPR004358">
    <property type="entry name" value="Sig_transdc_His_kin-like_C"/>
</dbReference>